<dbReference type="EMBL" id="MAKX01000001">
    <property type="protein sequence ID" value="OCK44164.1"/>
    <property type="molecule type" value="Genomic_DNA"/>
</dbReference>
<protein>
    <submittedName>
        <fullName evidence="1">Uncharacterized protein</fullName>
    </submittedName>
</protein>
<dbReference type="Proteomes" id="UP000093186">
    <property type="component" value="Unassembled WGS sequence"/>
</dbReference>
<gene>
    <name evidence="1" type="ORF">BA195_05625</name>
</gene>
<evidence type="ECO:0000313" key="2">
    <source>
        <dbReference type="Proteomes" id="UP000093186"/>
    </source>
</evidence>
<proteinExistence type="predicted"/>
<dbReference type="RefSeq" id="WP_068703272.1">
    <property type="nucleotide sequence ID" value="NZ_JAUOSW010000005.1"/>
</dbReference>
<organism evidence="1 2">
    <name type="scientific">Tenacibaculum soleae</name>
    <dbReference type="NCBI Taxonomy" id="447689"/>
    <lineage>
        <taxon>Bacteria</taxon>
        <taxon>Pseudomonadati</taxon>
        <taxon>Bacteroidota</taxon>
        <taxon>Flavobacteriia</taxon>
        <taxon>Flavobacteriales</taxon>
        <taxon>Flavobacteriaceae</taxon>
        <taxon>Tenacibaculum</taxon>
    </lineage>
</organism>
<dbReference type="OrthoDB" id="1490620at2"/>
<keyword evidence="2" id="KW-1185">Reference proteome</keyword>
<evidence type="ECO:0000313" key="1">
    <source>
        <dbReference type="EMBL" id="OCK44164.1"/>
    </source>
</evidence>
<accession>A0A1B9Y2X7</accession>
<name>A0A1B9Y2X7_9FLAO</name>
<reference evidence="1 2" key="1">
    <citation type="submission" date="2016-06" db="EMBL/GenBank/DDBJ databases">
        <title>Draft Genome Sequence of Tenacibaculum soleae UCD-KL19.</title>
        <authorList>
            <person name="Eisen J.A."/>
            <person name="Coil D.A."/>
            <person name="Lujan K.M."/>
        </authorList>
    </citation>
    <scope>NUCLEOTIDE SEQUENCE [LARGE SCALE GENOMIC DNA]</scope>
    <source>
        <strain evidence="1 2">UCD-KL19</strain>
    </source>
</reference>
<dbReference type="STRING" id="447689.BA195_05625"/>
<sequence length="273" mass="32388">MKISLVLNIVLAFVLVSCKNQENKINKQAPNQNQVEFKNKGHKLVYQMIKKVGDYDVLYNKKDVAYTYTYKTPKGEIDVSTEKYIFEGELSYGRYKKHERTLPNLEGQIEQGYDGSKFWLKNNGKIVKDSVALKRVAFNRPTNYYWFTMMQKLLDPGVRYKFIKEEFIGKIKYDVVKITFESENNEAKDIYQLYINQQTKLVDQFLFTVMDFGKTEPFLMELKYENIEGLLIPTKRRYKSSNWNAEVTKKPWILVDWSDIKFNNNLSKLEFEQ</sequence>
<dbReference type="AlphaFoldDB" id="A0A1B9Y2X7"/>
<comment type="caution">
    <text evidence="1">The sequence shown here is derived from an EMBL/GenBank/DDBJ whole genome shotgun (WGS) entry which is preliminary data.</text>
</comment>
<dbReference type="PROSITE" id="PS51257">
    <property type="entry name" value="PROKAR_LIPOPROTEIN"/>
    <property type="match status" value="1"/>
</dbReference>